<keyword evidence="10" id="KW-1185">Reference proteome</keyword>
<keyword evidence="7" id="KW-0998">Cell outer membrane</keyword>
<dbReference type="Gene3D" id="1.20.1600.10">
    <property type="entry name" value="Outer membrane efflux proteins (OEP)"/>
    <property type="match status" value="1"/>
</dbReference>
<keyword evidence="4" id="KW-1134">Transmembrane beta strand</keyword>
<comment type="similarity">
    <text evidence="2">Belongs to the outer membrane factor (OMF) (TC 1.B.17) family.</text>
</comment>
<dbReference type="SUPFAM" id="SSF56954">
    <property type="entry name" value="Outer membrane efflux proteins (OEP)"/>
    <property type="match status" value="1"/>
</dbReference>
<evidence type="ECO:0000313" key="10">
    <source>
        <dbReference type="Proteomes" id="UP001143543"/>
    </source>
</evidence>
<keyword evidence="8" id="KW-0732">Signal</keyword>
<comment type="subcellular location">
    <subcellularLocation>
        <location evidence="1">Cell outer membrane</location>
    </subcellularLocation>
</comment>
<dbReference type="PANTHER" id="PTHR30026:SF20">
    <property type="entry name" value="OUTER MEMBRANE PROTEIN TOLC"/>
    <property type="match status" value="1"/>
</dbReference>
<keyword evidence="6" id="KW-0472">Membrane</keyword>
<dbReference type="Proteomes" id="UP001143543">
    <property type="component" value="Unassembled WGS sequence"/>
</dbReference>
<evidence type="ECO:0000256" key="6">
    <source>
        <dbReference type="ARBA" id="ARBA00023136"/>
    </source>
</evidence>
<keyword evidence="5" id="KW-0812">Transmembrane</keyword>
<evidence type="ECO:0000256" key="2">
    <source>
        <dbReference type="ARBA" id="ARBA00007613"/>
    </source>
</evidence>
<dbReference type="Pfam" id="PF02321">
    <property type="entry name" value="OEP"/>
    <property type="match status" value="1"/>
</dbReference>
<dbReference type="PANTHER" id="PTHR30026">
    <property type="entry name" value="OUTER MEMBRANE PROTEIN TOLC"/>
    <property type="match status" value="1"/>
</dbReference>
<reference evidence="9" key="1">
    <citation type="submission" date="2022-07" db="EMBL/GenBank/DDBJ databases">
        <title>Taxonomy of Novel Oxalotrophic and Methylotrophic Bacteria.</title>
        <authorList>
            <person name="Sahin N."/>
            <person name="Tani A."/>
        </authorList>
    </citation>
    <scope>NUCLEOTIDE SEQUENCE</scope>
    <source>
        <strain evidence="9">Y10</strain>
    </source>
</reference>
<evidence type="ECO:0000256" key="3">
    <source>
        <dbReference type="ARBA" id="ARBA00022448"/>
    </source>
</evidence>
<dbReference type="InterPro" id="IPR003423">
    <property type="entry name" value="OMP_efflux"/>
</dbReference>
<keyword evidence="3" id="KW-0813">Transport</keyword>
<accession>A0ABQ5MMC1</accession>
<protein>
    <submittedName>
        <fullName evidence="9">Transporter</fullName>
    </submittedName>
</protein>
<proteinExistence type="inferred from homology"/>
<dbReference type="InterPro" id="IPR051906">
    <property type="entry name" value="TolC-like"/>
</dbReference>
<evidence type="ECO:0000256" key="4">
    <source>
        <dbReference type="ARBA" id="ARBA00022452"/>
    </source>
</evidence>
<evidence type="ECO:0000256" key="1">
    <source>
        <dbReference type="ARBA" id="ARBA00004442"/>
    </source>
</evidence>
<dbReference type="RefSeq" id="WP_281766196.1">
    <property type="nucleotide sequence ID" value="NZ_BRVO01000004.1"/>
</dbReference>
<sequence>MIKKICSFILFAFLSVNSVIGQVEDLPEEFTYEEFLAHVKKFHPLVKQANLILSESEAKLLKARGAFDPKIQADFSKKDYHGYDYYSLFNGTFKIPTWYGIEIKAAFDNNEGVYLNPQNGTPSGGLTSLGVTVPVGQGLWINERMAELKKGKLYVELGSYEQTLAALEVIYEASVAYMDWKQNYEKVALYKAFLENAEIRLDWTKRSINLGGLASIDSVETGINVKTRKLELAQAELKLVKSRLELSNYIWTEDNIPLELDERMIPQLELTGQLVDILGVNPLEQEQVLEDHPKINALNTKIRIQEIDRKLKANSLLPKLELSYNYLSEPDYFTDYEFEDYKIGATFSFPIFLRKERASLRLAKIKLQDAEYGLQFQQESLQNKIRAQYQELDSYQGQVVLNEDLVASYQQMLDAEVRLFEMGESSIFYVNTRENKLVKAKISNIELINTYLVSVLKLYKTLGRL</sequence>
<evidence type="ECO:0000256" key="8">
    <source>
        <dbReference type="SAM" id="SignalP"/>
    </source>
</evidence>
<feature type="chain" id="PRO_5046695424" evidence="8">
    <location>
        <begin position="22"/>
        <end position="465"/>
    </location>
</feature>
<dbReference type="EMBL" id="BRVO01000004">
    <property type="protein sequence ID" value="GLB50560.1"/>
    <property type="molecule type" value="Genomic_DNA"/>
</dbReference>
<evidence type="ECO:0000256" key="5">
    <source>
        <dbReference type="ARBA" id="ARBA00022692"/>
    </source>
</evidence>
<feature type="signal peptide" evidence="8">
    <location>
        <begin position="1"/>
        <end position="21"/>
    </location>
</feature>
<name>A0ABQ5MMC1_9FLAO</name>
<gene>
    <name evidence="9" type="ORF">Y10_29280</name>
</gene>
<organism evidence="9 10">
    <name type="scientific">Neptunitalea lumnitzerae</name>
    <dbReference type="NCBI Taxonomy" id="2965509"/>
    <lineage>
        <taxon>Bacteria</taxon>
        <taxon>Pseudomonadati</taxon>
        <taxon>Bacteroidota</taxon>
        <taxon>Flavobacteriia</taxon>
        <taxon>Flavobacteriales</taxon>
        <taxon>Flavobacteriaceae</taxon>
        <taxon>Neptunitalea</taxon>
    </lineage>
</organism>
<evidence type="ECO:0000313" key="9">
    <source>
        <dbReference type="EMBL" id="GLB50560.1"/>
    </source>
</evidence>
<evidence type="ECO:0000256" key="7">
    <source>
        <dbReference type="ARBA" id="ARBA00023237"/>
    </source>
</evidence>
<comment type="caution">
    <text evidence="9">The sequence shown here is derived from an EMBL/GenBank/DDBJ whole genome shotgun (WGS) entry which is preliminary data.</text>
</comment>